<dbReference type="PANTHER" id="PTHR43570">
    <property type="entry name" value="ALDEHYDE DEHYDROGENASE"/>
    <property type="match status" value="1"/>
</dbReference>
<evidence type="ECO:0000256" key="1">
    <source>
        <dbReference type="ARBA" id="ARBA00009986"/>
    </source>
</evidence>
<dbReference type="InterPro" id="IPR015590">
    <property type="entry name" value="Aldehyde_DH_dom"/>
</dbReference>
<dbReference type="InterPro" id="IPR016162">
    <property type="entry name" value="Ald_DH_N"/>
</dbReference>
<dbReference type="SUPFAM" id="SSF53720">
    <property type="entry name" value="ALDH-like"/>
    <property type="match status" value="1"/>
</dbReference>
<comment type="caution">
    <text evidence="6">The sequence shown here is derived from an EMBL/GenBank/DDBJ whole genome shotgun (WGS) entry which is preliminary data.</text>
</comment>
<dbReference type="PIRSF" id="PIRSF036492">
    <property type="entry name" value="ALDH"/>
    <property type="match status" value="1"/>
</dbReference>
<accession>A0AAE4SA12</accession>
<dbReference type="EC" id="1.2.1.-" evidence="6"/>
<protein>
    <submittedName>
        <fullName evidence="6">4,4'-diaponeurosporen-aldehyde dehydrogenase</fullName>
        <ecNumber evidence="6">1.2.1.-</ecNumber>
    </submittedName>
</protein>
<organism evidence="6 7">
    <name type="scientific">Methanorbis furvi</name>
    <dbReference type="NCBI Taxonomy" id="3028299"/>
    <lineage>
        <taxon>Archaea</taxon>
        <taxon>Methanobacteriati</taxon>
        <taxon>Methanobacteriota</taxon>
        <taxon>Stenosarchaea group</taxon>
        <taxon>Methanomicrobia</taxon>
        <taxon>Methanomicrobiales</taxon>
        <taxon>Methanocorpusculaceae</taxon>
        <taxon>Methanorbis</taxon>
    </lineage>
</organism>
<keyword evidence="7" id="KW-1185">Reference proteome</keyword>
<dbReference type="PANTHER" id="PTHR43570:SF16">
    <property type="entry name" value="ALDEHYDE DEHYDROGENASE TYPE III, ISOFORM Q"/>
    <property type="match status" value="1"/>
</dbReference>
<gene>
    <name evidence="6" type="primary">aldH1</name>
    <name evidence="6" type="ORF">McpAg1_06930</name>
</gene>
<dbReference type="GO" id="GO:0006081">
    <property type="term" value="P:aldehyde metabolic process"/>
    <property type="evidence" value="ECO:0007669"/>
    <property type="project" value="InterPro"/>
</dbReference>
<dbReference type="GO" id="GO:0004029">
    <property type="term" value="F:aldehyde dehydrogenase (NAD+) activity"/>
    <property type="evidence" value="ECO:0007669"/>
    <property type="project" value="TreeGrafter"/>
</dbReference>
<dbReference type="GO" id="GO:0005737">
    <property type="term" value="C:cytoplasm"/>
    <property type="evidence" value="ECO:0007669"/>
    <property type="project" value="TreeGrafter"/>
</dbReference>
<reference evidence="6" key="1">
    <citation type="submission" date="2023-06" db="EMBL/GenBank/DDBJ databases">
        <title>Genome sequence of Methancorpusculaceae sp. Ag1.</title>
        <authorList>
            <person name="Protasov E."/>
            <person name="Platt K."/>
            <person name="Poehlein A."/>
            <person name="Daniel R."/>
            <person name="Brune A."/>
        </authorList>
    </citation>
    <scope>NUCLEOTIDE SEQUENCE</scope>
    <source>
        <strain evidence="6">Ag1</strain>
    </source>
</reference>
<sequence>MHIVFTGIKRAVCCSIFRGQPEIKDAKSSHTERIYTNRSYFHLMTLDEMRSYFAGGSTRPLASRKTALAHLRQAIERHEPEILRALEADLGRPAFEAYAFEIAPVLQEIATLEKNLGKWTKAEKVKTPLFLFSSTTEVRTVPHGLVLIIAPWNYPFLLLMQPLAAAVACGNVVAAKPSRRAPETFRIMKTILSEVFPDSWVSVFREVNLDDTYDYIFFTGSLATGKIIAEAAARNLTPVTLELGGKNPCIVDETANLDAAARRIAWGKCANAGQTCVAPDYLLVHDSIRDILVDKIAEEIEKFYGENPAMSPDYGKIITTESYNRLLGYCDPERILKQCGMHNPGDRRFTPVILSASFGDPITHEEIFGPILPVITWRTKSDLNELLLPTPLALYLFTSDMAFAEQMIARHPSGGVCINDVMIQAANGNAPFGGVGTSGMGCYHGKYSVDTFSRKQTVVHRKKSSDPALRYPPYTDSALQKIRKWHRRLF</sequence>
<dbReference type="Pfam" id="PF00171">
    <property type="entry name" value="Aldedh"/>
    <property type="match status" value="1"/>
</dbReference>
<dbReference type="InterPro" id="IPR029510">
    <property type="entry name" value="Ald_DH_CS_GLU"/>
</dbReference>
<dbReference type="AlphaFoldDB" id="A0AAE4SA12"/>
<proteinExistence type="inferred from homology"/>
<evidence type="ECO:0000313" key="7">
    <source>
        <dbReference type="Proteomes" id="UP001273136"/>
    </source>
</evidence>
<dbReference type="Gene3D" id="3.40.605.10">
    <property type="entry name" value="Aldehyde Dehydrogenase, Chain A, domain 1"/>
    <property type="match status" value="1"/>
</dbReference>
<name>A0AAE4SA12_9EURY</name>
<feature type="domain" description="Aldehyde dehydrogenase" evidence="5">
    <location>
        <begin position="50"/>
        <end position="458"/>
    </location>
</feature>
<evidence type="ECO:0000256" key="4">
    <source>
        <dbReference type="RuleBase" id="RU003345"/>
    </source>
</evidence>
<dbReference type="EMBL" id="JAWDKA010000003">
    <property type="protein sequence ID" value="MDV0441499.1"/>
    <property type="molecule type" value="Genomic_DNA"/>
</dbReference>
<evidence type="ECO:0000259" key="5">
    <source>
        <dbReference type="Pfam" id="PF00171"/>
    </source>
</evidence>
<evidence type="ECO:0000256" key="2">
    <source>
        <dbReference type="ARBA" id="ARBA00023002"/>
    </source>
</evidence>
<dbReference type="InterPro" id="IPR012394">
    <property type="entry name" value="Aldehyde_DH_NAD(P)"/>
</dbReference>
<evidence type="ECO:0000313" key="6">
    <source>
        <dbReference type="EMBL" id="MDV0441499.1"/>
    </source>
</evidence>
<dbReference type="InterPro" id="IPR016161">
    <property type="entry name" value="Ald_DH/histidinol_DH"/>
</dbReference>
<keyword evidence="2 4" id="KW-0560">Oxidoreductase</keyword>
<dbReference type="InterPro" id="IPR016163">
    <property type="entry name" value="Ald_DH_C"/>
</dbReference>
<dbReference type="Proteomes" id="UP001273136">
    <property type="component" value="Unassembled WGS sequence"/>
</dbReference>
<dbReference type="Gene3D" id="3.40.309.10">
    <property type="entry name" value="Aldehyde Dehydrogenase, Chain A, domain 2"/>
    <property type="match status" value="1"/>
</dbReference>
<dbReference type="PROSITE" id="PS00687">
    <property type="entry name" value="ALDEHYDE_DEHYDR_GLU"/>
    <property type="match status" value="1"/>
</dbReference>
<comment type="similarity">
    <text evidence="1 4">Belongs to the aldehyde dehydrogenase family.</text>
</comment>
<evidence type="ECO:0000256" key="3">
    <source>
        <dbReference type="PROSITE-ProRule" id="PRU10007"/>
    </source>
</evidence>
<feature type="active site" evidence="3">
    <location>
        <position position="242"/>
    </location>
</feature>